<name>A0A2I2MA97_9FLAO</name>
<protein>
    <submittedName>
        <fullName evidence="1">Uncharacterized protein</fullName>
    </submittedName>
</protein>
<sequence>MITLEIPIKPYLKKYLTQKYGEKHTVKESTLLGGVVIDILDRNYKKEQIQLPHHTTYQLQVPGAIVQNVGFDISFVKLKKLAERIRKIFYNDLDSYINISIGQDLKVINEKYESINKQNRILAIRQFLEHHQITEDEISADSVYRAMSRMS</sequence>
<reference evidence="1 2" key="1">
    <citation type="submission" date="2017-11" db="EMBL/GenBank/DDBJ databases">
        <authorList>
            <person name="Duchaud E."/>
        </authorList>
    </citation>
    <scope>NUCLEOTIDE SEQUENCE [LARGE SCALE GENOMIC DNA]</scope>
    <source>
        <strain evidence="1 2">TNO010</strain>
    </source>
</reference>
<evidence type="ECO:0000313" key="1">
    <source>
        <dbReference type="EMBL" id="SOU89469.1"/>
    </source>
</evidence>
<evidence type="ECO:0000313" key="2">
    <source>
        <dbReference type="Proteomes" id="UP000490060"/>
    </source>
</evidence>
<dbReference type="RefSeq" id="WP_172505708.1">
    <property type="nucleotide sequence ID" value="NZ_OENE01000035.1"/>
</dbReference>
<dbReference type="Proteomes" id="UP000490060">
    <property type="component" value="Unassembled WGS sequence"/>
</dbReference>
<gene>
    <name evidence="1" type="ORF">TNO010_400044</name>
</gene>
<accession>A0A2I2MA97</accession>
<organism evidence="1 2">
    <name type="scientific">Tenacibaculum finnmarkense genomovar ulcerans</name>
    <dbReference type="NCBI Taxonomy" id="2781388"/>
    <lineage>
        <taxon>Bacteria</taxon>
        <taxon>Pseudomonadati</taxon>
        <taxon>Bacteroidota</taxon>
        <taxon>Flavobacteriia</taxon>
        <taxon>Flavobacteriales</taxon>
        <taxon>Flavobacteriaceae</taxon>
        <taxon>Tenacibaculum</taxon>
        <taxon>Tenacibaculum finnmarkense</taxon>
    </lineage>
</organism>
<dbReference type="AlphaFoldDB" id="A0A2I2MA97"/>
<dbReference type="EMBL" id="OENE01000035">
    <property type="protein sequence ID" value="SOU89469.1"/>
    <property type="molecule type" value="Genomic_DNA"/>
</dbReference>
<proteinExistence type="predicted"/>